<dbReference type="Gene3D" id="1.10.10.60">
    <property type="entry name" value="Homeodomain-like"/>
    <property type="match status" value="2"/>
</dbReference>
<dbReference type="PROSITE" id="PS00041">
    <property type="entry name" value="HTH_ARAC_FAMILY_1"/>
    <property type="match status" value="1"/>
</dbReference>
<evidence type="ECO:0000256" key="2">
    <source>
        <dbReference type="ARBA" id="ARBA00023125"/>
    </source>
</evidence>
<dbReference type="EMBL" id="FXAK01000002">
    <property type="protein sequence ID" value="SMF32502.1"/>
    <property type="molecule type" value="Genomic_DNA"/>
</dbReference>
<dbReference type="SMART" id="SM00342">
    <property type="entry name" value="HTH_ARAC"/>
    <property type="match status" value="1"/>
</dbReference>
<dbReference type="InterPro" id="IPR050204">
    <property type="entry name" value="AraC_XylS_family_regulators"/>
</dbReference>
<protein>
    <submittedName>
        <fullName evidence="5">Transcriptional regulator, AraC family</fullName>
    </submittedName>
</protein>
<gene>
    <name evidence="5" type="ORF">SAMN02982917_1592</name>
</gene>
<feature type="domain" description="HTH araC/xylS-type" evidence="4">
    <location>
        <begin position="215"/>
        <end position="313"/>
    </location>
</feature>
<dbReference type="Proteomes" id="UP000192936">
    <property type="component" value="Unassembled WGS sequence"/>
</dbReference>
<dbReference type="InterPro" id="IPR018062">
    <property type="entry name" value="HTH_AraC-typ_CS"/>
</dbReference>
<sequence length="362" mass="38276">MEVRPSADGDPLSDILTLAGSRCAVSGRLAAGGDWALRFPPPGMIKFIAIMTGNVWLAVDGIDEPRHLDTGDVIMLAAERPFRLGSDLALPAEDGADAFAAAAGDPTKGDRVTVGNGAEFLAVGGHVTLDPTRGHLLRDVLPPLIHVRSGAPEAPAMRWLLEQLGAELAGGRPGTMLVAGQLAQMLFVQIIRAHLATSGPLGHGWTGALRDPRLAPALRLMHGDPGRPWQLGELARASGMSRTAFAVRFKAAAGVGPLTYLLNWRMRLAERELCCDTTPVSAIALSLGYQSESAFSNAFKRTFGMAPSLYRNRYATTGPSARRSGLRGGAHDDLVDVDIGRLVDGESDGTGDGVRRDPKRVA</sequence>
<accession>A0A1X7EEF4</accession>
<keyword evidence="1" id="KW-0805">Transcription regulation</keyword>
<dbReference type="PRINTS" id="PR00032">
    <property type="entry name" value="HTHARAC"/>
</dbReference>
<dbReference type="SUPFAM" id="SSF46689">
    <property type="entry name" value="Homeodomain-like"/>
    <property type="match status" value="2"/>
</dbReference>
<dbReference type="AlphaFoldDB" id="A0A1X7EEF4"/>
<dbReference type="GO" id="GO:0043565">
    <property type="term" value="F:sequence-specific DNA binding"/>
    <property type="evidence" value="ECO:0007669"/>
    <property type="project" value="InterPro"/>
</dbReference>
<dbReference type="RefSeq" id="WP_143266357.1">
    <property type="nucleotide sequence ID" value="NZ_FXAK01000002.1"/>
</dbReference>
<dbReference type="InterPro" id="IPR032783">
    <property type="entry name" value="AraC_lig"/>
</dbReference>
<name>A0A1X7EEF4_9PROT</name>
<organism evidence="5 6">
    <name type="scientific">Azospirillum oryzae</name>
    <dbReference type="NCBI Taxonomy" id="286727"/>
    <lineage>
        <taxon>Bacteria</taxon>
        <taxon>Pseudomonadati</taxon>
        <taxon>Pseudomonadota</taxon>
        <taxon>Alphaproteobacteria</taxon>
        <taxon>Rhodospirillales</taxon>
        <taxon>Azospirillaceae</taxon>
        <taxon>Azospirillum</taxon>
    </lineage>
</organism>
<dbReference type="InterPro" id="IPR009057">
    <property type="entry name" value="Homeodomain-like_sf"/>
</dbReference>
<dbReference type="PANTHER" id="PTHR46796">
    <property type="entry name" value="HTH-TYPE TRANSCRIPTIONAL ACTIVATOR RHAS-RELATED"/>
    <property type="match status" value="1"/>
</dbReference>
<dbReference type="PROSITE" id="PS01124">
    <property type="entry name" value="HTH_ARAC_FAMILY_2"/>
    <property type="match status" value="1"/>
</dbReference>
<dbReference type="GO" id="GO:0003700">
    <property type="term" value="F:DNA-binding transcription factor activity"/>
    <property type="evidence" value="ECO:0007669"/>
    <property type="project" value="InterPro"/>
</dbReference>
<dbReference type="STRING" id="286727.SAMN02982917_1592"/>
<dbReference type="PANTHER" id="PTHR46796:SF7">
    <property type="entry name" value="ARAC FAMILY TRANSCRIPTIONAL REGULATOR"/>
    <property type="match status" value="1"/>
</dbReference>
<evidence type="ECO:0000313" key="6">
    <source>
        <dbReference type="Proteomes" id="UP000192936"/>
    </source>
</evidence>
<proteinExistence type="predicted"/>
<reference evidence="5 6" key="1">
    <citation type="submission" date="2017-04" db="EMBL/GenBank/DDBJ databases">
        <authorList>
            <person name="Afonso C.L."/>
            <person name="Miller P.J."/>
            <person name="Scott M.A."/>
            <person name="Spackman E."/>
            <person name="Goraichik I."/>
            <person name="Dimitrov K.M."/>
            <person name="Suarez D.L."/>
            <person name="Swayne D.E."/>
        </authorList>
    </citation>
    <scope>NUCLEOTIDE SEQUENCE [LARGE SCALE GENOMIC DNA]</scope>
    <source>
        <strain evidence="5 6">A2P</strain>
    </source>
</reference>
<keyword evidence="3" id="KW-0804">Transcription</keyword>
<keyword evidence="2" id="KW-0238">DNA-binding</keyword>
<evidence type="ECO:0000256" key="3">
    <source>
        <dbReference type="ARBA" id="ARBA00023163"/>
    </source>
</evidence>
<dbReference type="InterPro" id="IPR020449">
    <property type="entry name" value="Tscrpt_reg_AraC-type_HTH"/>
</dbReference>
<dbReference type="OrthoDB" id="9802263at2"/>
<evidence type="ECO:0000256" key="1">
    <source>
        <dbReference type="ARBA" id="ARBA00023015"/>
    </source>
</evidence>
<dbReference type="InterPro" id="IPR018060">
    <property type="entry name" value="HTH_AraC"/>
</dbReference>
<dbReference type="Pfam" id="PF12852">
    <property type="entry name" value="Cupin_6"/>
    <property type="match status" value="1"/>
</dbReference>
<dbReference type="Pfam" id="PF12833">
    <property type="entry name" value="HTH_18"/>
    <property type="match status" value="1"/>
</dbReference>
<evidence type="ECO:0000313" key="5">
    <source>
        <dbReference type="EMBL" id="SMF32502.1"/>
    </source>
</evidence>
<evidence type="ECO:0000259" key="4">
    <source>
        <dbReference type="PROSITE" id="PS01124"/>
    </source>
</evidence>